<comment type="cofactor">
    <cofactor evidence="1">
        <name>Mg(2+)</name>
        <dbReference type="ChEBI" id="CHEBI:18420"/>
    </cofactor>
</comment>
<evidence type="ECO:0000256" key="1">
    <source>
        <dbReference type="ARBA" id="ARBA00001946"/>
    </source>
</evidence>
<dbReference type="Proteomes" id="UP000658225">
    <property type="component" value="Unassembled WGS sequence"/>
</dbReference>
<gene>
    <name evidence="4" type="ORF">H4683_000903</name>
</gene>
<dbReference type="Gene3D" id="3.90.79.10">
    <property type="entry name" value="Nucleoside Triphosphate Pyrophosphohydrolase"/>
    <property type="match status" value="1"/>
</dbReference>
<dbReference type="CDD" id="cd02883">
    <property type="entry name" value="NUDIX_Hydrolase"/>
    <property type="match status" value="1"/>
</dbReference>
<dbReference type="PROSITE" id="PS51462">
    <property type="entry name" value="NUDIX"/>
    <property type="match status" value="1"/>
</dbReference>
<dbReference type="PANTHER" id="PTHR43046:SF14">
    <property type="entry name" value="MUTT_NUDIX FAMILY PROTEIN"/>
    <property type="match status" value="1"/>
</dbReference>
<comment type="caution">
    <text evidence="4">The sequence shown here is derived from an EMBL/GenBank/DDBJ whole genome shotgun (WGS) entry which is preliminary data.</text>
</comment>
<dbReference type="RefSeq" id="WP_225941872.1">
    <property type="nucleotide sequence ID" value="NZ_JADBEL010000003.1"/>
</dbReference>
<feature type="domain" description="Nudix hydrolase" evidence="3">
    <location>
        <begin position="3"/>
        <end position="214"/>
    </location>
</feature>
<dbReference type="EMBL" id="JADBEL010000003">
    <property type="protein sequence ID" value="MBE1553829.1"/>
    <property type="molecule type" value="Genomic_DNA"/>
</dbReference>
<organism evidence="4 5">
    <name type="scientific">Sporosarcina limicola</name>
    <dbReference type="NCBI Taxonomy" id="34101"/>
    <lineage>
        <taxon>Bacteria</taxon>
        <taxon>Bacillati</taxon>
        <taxon>Bacillota</taxon>
        <taxon>Bacilli</taxon>
        <taxon>Bacillales</taxon>
        <taxon>Caryophanaceae</taxon>
        <taxon>Sporosarcina</taxon>
    </lineage>
</organism>
<dbReference type="SUPFAM" id="SSF55811">
    <property type="entry name" value="Nudix"/>
    <property type="match status" value="1"/>
</dbReference>
<protein>
    <submittedName>
        <fullName evidence="4">ADP-ribose pyrophosphatase YjhB (NUDIX family)</fullName>
    </submittedName>
</protein>
<evidence type="ECO:0000313" key="4">
    <source>
        <dbReference type="EMBL" id="MBE1553829.1"/>
    </source>
</evidence>
<evidence type="ECO:0000256" key="2">
    <source>
        <dbReference type="ARBA" id="ARBA00022801"/>
    </source>
</evidence>
<sequence>MTYPFDCITDFIFVETEIAPADVILVPGANHPQLMEKAASLYKQGFAPYILPSGGYKPHVGTTEWNYLQNIGIENGVSEAAILKEDKTPYELPGGRLEEFESFLEGLRREVHEETGLHVTMVFGEETKIETNDEDSNVEAMKPFAVYQTINGPVDSLGAYFRCQASGNLVKEGDETEDIKWISVDELHSSLEKNLIDFSWVDKSGIIYYLKWYYMQKQKM</sequence>
<dbReference type="InterPro" id="IPR020084">
    <property type="entry name" value="NUDIX_hydrolase_CS"/>
</dbReference>
<dbReference type="AlphaFoldDB" id="A0A927R5E5"/>
<dbReference type="PANTHER" id="PTHR43046">
    <property type="entry name" value="GDP-MANNOSE MANNOSYL HYDROLASE"/>
    <property type="match status" value="1"/>
</dbReference>
<dbReference type="Gene3D" id="3.40.50.620">
    <property type="entry name" value="HUPs"/>
    <property type="match status" value="1"/>
</dbReference>
<dbReference type="InterPro" id="IPR015797">
    <property type="entry name" value="NUDIX_hydrolase-like_dom_sf"/>
</dbReference>
<dbReference type="InterPro" id="IPR003848">
    <property type="entry name" value="DUF218"/>
</dbReference>
<name>A0A927R5E5_9BACL</name>
<keyword evidence="2" id="KW-0378">Hydrolase</keyword>
<accession>A0A927R5E5</accession>
<evidence type="ECO:0000313" key="5">
    <source>
        <dbReference type="Proteomes" id="UP000658225"/>
    </source>
</evidence>
<keyword evidence="5" id="KW-1185">Reference proteome</keyword>
<reference evidence="4" key="1">
    <citation type="submission" date="2020-10" db="EMBL/GenBank/DDBJ databases">
        <title>Genomic Encyclopedia of Type Strains, Phase IV (KMG-IV): sequencing the most valuable type-strain genomes for metagenomic binning, comparative biology and taxonomic classification.</title>
        <authorList>
            <person name="Goeker M."/>
        </authorList>
    </citation>
    <scope>NUCLEOTIDE SEQUENCE</scope>
    <source>
        <strain evidence="4">DSM 13886</strain>
    </source>
</reference>
<dbReference type="GO" id="GO:0016787">
    <property type="term" value="F:hydrolase activity"/>
    <property type="evidence" value="ECO:0007669"/>
    <property type="project" value="UniProtKB-KW"/>
</dbReference>
<dbReference type="InterPro" id="IPR000086">
    <property type="entry name" value="NUDIX_hydrolase_dom"/>
</dbReference>
<evidence type="ECO:0000259" key="3">
    <source>
        <dbReference type="PROSITE" id="PS51462"/>
    </source>
</evidence>
<dbReference type="InterPro" id="IPR014729">
    <property type="entry name" value="Rossmann-like_a/b/a_fold"/>
</dbReference>
<dbReference type="Pfam" id="PF00293">
    <property type="entry name" value="NUDIX"/>
    <property type="match status" value="1"/>
</dbReference>
<proteinExistence type="predicted"/>
<dbReference type="CDD" id="cd06259">
    <property type="entry name" value="YdcF-like"/>
    <property type="match status" value="1"/>
</dbReference>
<dbReference type="PROSITE" id="PS00893">
    <property type="entry name" value="NUDIX_BOX"/>
    <property type="match status" value="1"/>
</dbReference>